<keyword evidence="7" id="KW-1185">Reference proteome</keyword>
<evidence type="ECO:0000256" key="2">
    <source>
        <dbReference type="ARBA" id="ARBA00008986"/>
    </source>
</evidence>
<name>A0AA38ZQZ4_VITRO</name>
<evidence type="ECO:0000313" key="7">
    <source>
        <dbReference type="Proteomes" id="UP001168098"/>
    </source>
</evidence>
<dbReference type="InterPro" id="IPR020189">
    <property type="entry name" value="IF5A_C"/>
</dbReference>
<evidence type="ECO:0000256" key="4">
    <source>
        <dbReference type="ARBA" id="ARBA00023316"/>
    </source>
</evidence>
<dbReference type="SUPFAM" id="SSF50249">
    <property type="entry name" value="Nucleic acid-binding proteins"/>
    <property type="match status" value="1"/>
</dbReference>
<dbReference type="GO" id="GO:0045901">
    <property type="term" value="P:positive regulation of translational elongation"/>
    <property type="evidence" value="ECO:0007669"/>
    <property type="project" value="InterPro"/>
</dbReference>
<reference evidence="6 7" key="1">
    <citation type="journal article" date="2023" name="BMC Biotechnol.">
        <title>Vitis rotundifolia cv Carlos genome sequencing.</title>
        <authorList>
            <person name="Huff M."/>
            <person name="Hulse-Kemp A."/>
            <person name="Scheffler B."/>
            <person name="Youngblood R."/>
            <person name="Simpson S."/>
            <person name="Babiker E."/>
            <person name="Staton M."/>
        </authorList>
    </citation>
    <scope>NUCLEOTIDE SEQUENCE [LARGE SCALE GENOMIC DNA]</scope>
    <source>
        <tissue evidence="6">Leaf</tissue>
    </source>
</reference>
<dbReference type="GO" id="GO:0005829">
    <property type="term" value="C:cytosol"/>
    <property type="evidence" value="ECO:0007669"/>
    <property type="project" value="TreeGrafter"/>
</dbReference>
<dbReference type="AlphaFoldDB" id="A0AA38ZQZ4"/>
<dbReference type="GO" id="GO:0003746">
    <property type="term" value="F:translation elongation factor activity"/>
    <property type="evidence" value="ECO:0007669"/>
    <property type="project" value="InterPro"/>
</dbReference>
<dbReference type="PANTHER" id="PTHR31682:SF45">
    <property type="entry name" value="UDP-ARABINOPYRANOSE MUTASE"/>
    <property type="match status" value="1"/>
</dbReference>
<dbReference type="GO" id="GO:0003723">
    <property type="term" value="F:RNA binding"/>
    <property type="evidence" value="ECO:0007669"/>
    <property type="project" value="InterPro"/>
</dbReference>
<comment type="caution">
    <text evidence="6">The sequence shown here is derived from an EMBL/GenBank/DDBJ whole genome shotgun (WGS) entry which is preliminary data.</text>
</comment>
<keyword evidence="3" id="KW-0333">Golgi apparatus</keyword>
<dbReference type="PANTHER" id="PTHR31682">
    <property type="entry name" value="UDP-ARABINOSE MUTASE"/>
    <property type="match status" value="1"/>
</dbReference>
<dbReference type="GO" id="GO:0045905">
    <property type="term" value="P:positive regulation of translational termination"/>
    <property type="evidence" value="ECO:0007669"/>
    <property type="project" value="InterPro"/>
</dbReference>
<dbReference type="GO" id="GO:0033356">
    <property type="term" value="P:UDP-L-arabinose metabolic process"/>
    <property type="evidence" value="ECO:0007669"/>
    <property type="project" value="TreeGrafter"/>
</dbReference>
<dbReference type="GO" id="GO:0052691">
    <property type="term" value="F:UDP-arabinopyranose mutase activity"/>
    <property type="evidence" value="ECO:0007669"/>
    <property type="project" value="TreeGrafter"/>
</dbReference>
<evidence type="ECO:0000256" key="1">
    <source>
        <dbReference type="ARBA" id="ARBA00004555"/>
    </source>
</evidence>
<dbReference type="Pfam" id="PF03214">
    <property type="entry name" value="RGP"/>
    <property type="match status" value="2"/>
</dbReference>
<keyword evidence="4" id="KW-0961">Cell wall biogenesis/degradation</keyword>
<comment type="subcellular location">
    <subcellularLocation>
        <location evidence="1">Golgi apparatus</location>
    </subcellularLocation>
</comment>
<protein>
    <recommendedName>
        <fullName evidence="5">Translation initiation factor 5A C-terminal domain-containing protein</fullName>
    </recommendedName>
</protein>
<dbReference type="GO" id="GO:0071555">
    <property type="term" value="P:cell wall organization"/>
    <property type="evidence" value="ECO:0007669"/>
    <property type="project" value="UniProtKB-KW"/>
</dbReference>
<dbReference type="InterPro" id="IPR037595">
    <property type="entry name" value="RGP_fam"/>
</dbReference>
<feature type="domain" description="Translation initiation factor 5A C-terminal" evidence="5">
    <location>
        <begin position="168"/>
        <end position="206"/>
    </location>
</feature>
<evidence type="ECO:0000313" key="6">
    <source>
        <dbReference type="EMBL" id="KAJ9693666.1"/>
    </source>
</evidence>
<dbReference type="Gene3D" id="2.40.50.140">
    <property type="entry name" value="Nucleic acid-binding proteins"/>
    <property type="match status" value="1"/>
</dbReference>
<evidence type="ECO:0000256" key="3">
    <source>
        <dbReference type="ARBA" id="ARBA00023034"/>
    </source>
</evidence>
<dbReference type="InterPro" id="IPR012340">
    <property type="entry name" value="NA-bd_OB-fold"/>
</dbReference>
<dbReference type="Proteomes" id="UP001168098">
    <property type="component" value="Unassembled WGS sequence"/>
</dbReference>
<dbReference type="EMBL" id="JARBHA010000008">
    <property type="protein sequence ID" value="KAJ9693666.1"/>
    <property type="molecule type" value="Genomic_DNA"/>
</dbReference>
<proteinExistence type="inferred from homology"/>
<accession>A0AA38ZQZ4</accession>
<dbReference type="Pfam" id="PF01287">
    <property type="entry name" value="eIF-5a"/>
    <property type="match status" value="1"/>
</dbReference>
<evidence type="ECO:0000259" key="5">
    <source>
        <dbReference type="Pfam" id="PF01287"/>
    </source>
</evidence>
<organism evidence="6 7">
    <name type="scientific">Vitis rotundifolia</name>
    <name type="common">Muscadine grape</name>
    <dbReference type="NCBI Taxonomy" id="103349"/>
    <lineage>
        <taxon>Eukaryota</taxon>
        <taxon>Viridiplantae</taxon>
        <taxon>Streptophyta</taxon>
        <taxon>Embryophyta</taxon>
        <taxon>Tracheophyta</taxon>
        <taxon>Spermatophyta</taxon>
        <taxon>Magnoliopsida</taxon>
        <taxon>eudicotyledons</taxon>
        <taxon>Gunneridae</taxon>
        <taxon>Pentapetalae</taxon>
        <taxon>rosids</taxon>
        <taxon>Vitales</taxon>
        <taxon>Vitaceae</taxon>
        <taxon>Viteae</taxon>
        <taxon>Vitis</taxon>
    </lineage>
</organism>
<sequence>MAQPVTPVTSASKDDLDIVIPTIRNLDFLRDVEGFNYKLYDQNDMNQILGPKTSRIFFKDSVCLCFGFFISKKKCIFPIDDDCFVARDPSGKEKNALLVKPLEHNTKHVDAIMTIPKGILFPMCGMNLGFDRELIGLSRYFGLMGDGPLIGRCNDMWARWCAKNVPNDDLRVPTDDNLSTQIKDGFAERKNLVLSVMFVMGNEQICVL</sequence>
<dbReference type="GO" id="GO:0043022">
    <property type="term" value="F:ribosome binding"/>
    <property type="evidence" value="ECO:0007669"/>
    <property type="project" value="InterPro"/>
</dbReference>
<gene>
    <name evidence="6" type="ORF">PVL29_009563</name>
</gene>
<comment type="similarity">
    <text evidence="2">Belongs to the RGP family.</text>
</comment>
<dbReference type="GO" id="GO:0005794">
    <property type="term" value="C:Golgi apparatus"/>
    <property type="evidence" value="ECO:0007669"/>
    <property type="project" value="UniProtKB-SubCell"/>
</dbReference>